<dbReference type="InterPro" id="IPR029068">
    <property type="entry name" value="Glyas_Bleomycin-R_OHBP_Dase"/>
</dbReference>
<evidence type="ECO:0000313" key="3">
    <source>
        <dbReference type="Proteomes" id="UP000541421"/>
    </source>
</evidence>
<comment type="caution">
    <text evidence="2">The sequence shown here is derived from an EMBL/GenBank/DDBJ whole genome shotgun (WGS) entry which is preliminary data.</text>
</comment>
<dbReference type="PANTHER" id="PTHR21366">
    <property type="entry name" value="GLYOXALASE FAMILY PROTEIN"/>
    <property type="match status" value="1"/>
</dbReference>
<protein>
    <submittedName>
        <fullName evidence="2">VOC family protein</fullName>
    </submittedName>
</protein>
<reference evidence="2 3" key="1">
    <citation type="submission" date="2020-05" db="EMBL/GenBank/DDBJ databases">
        <authorList>
            <person name="Niu N."/>
        </authorList>
    </citation>
    <scope>NUCLEOTIDE SEQUENCE [LARGE SCALE GENOMIC DNA]</scope>
    <source>
        <strain evidence="2 3">LMG10982</strain>
    </source>
</reference>
<dbReference type="EMBL" id="JABGBO010000008">
    <property type="protein sequence ID" value="NOL50067.1"/>
    <property type="molecule type" value="Genomic_DNA"/>
</dbReference>
<accession>A0A7Y4P4H0</accession>
<dbReference type="InterPro" id="IPR050383">
    <property type="entry name" value="GlyoxalaseI/FosfomycinResist"/>
</dbReference>
<dbReference type="SUPFAM" id="SSF54593">
    <property type="entry name" value="Glyoxalase/Bleomycin resistance protein/Dihydroxybiphenyl dioxygenase"/>
    <property type="match status" value="1"/>
</dbReference>
<dbReference type="InterPro" id="IPR004360">
    <property type="entry name" value="Glyas_Fos-R_dOase_dom"/>
</dbReference>
<keyword evidence="3" id="KW-1185">Reference proteome</keyword>
<dbReference type="RefSeq" id="WP_171589052.1">
    <property type="nucleotide sequence ID" value="NZ_JABGBO010000008.1"/>
</dbReference>
<evidence type="ECO:0000259" key="1">
    <source>
        <dbReference type="PROSITE" id="PS51819"/>
    </source>
</evidence>
<dbReference type="InterPro" id="IPR037523">
    <property type="entry name" value="VOC_core"/>
</dbReference>
<dbReference type="PROSITE" id="PS51819">
    <property type="entry name" value="VOC"/>
    <property type="match status" value="1"/>
</dbReference>
<dbReference type="PANTHER" id="PTHR21366:SF14">
    <property type="entry name" value="GLYOXALASE DOMAIN-CONTAINING PROTEIN 5"/>
    <property type="match status" value="1"/>
</dbReference>
<proteinExistence type="predicted"/>
<dbReference type="Gene3D" id="3.10.180.10">
    <property type="entry name" value="2,3-Dihydroxybiphenyl 1,2-Dioxygenase, domain 1"/>
    <property type="match status" value="1"/>
</dbReference>
<feature type="domain" description="VOC" evidence="1">
    <location>
        <begin position="5"/>
        <end position="125"/>
    </location>
</feature>
<gene>
    <name evidence="2" type="ORF">HKX40_07965</name>
</gene>
<name>A0A7Y4P4H0_9BURK</name>
<dbReference type="Pfam" id="PF00903">
    <property type="entry name" value="Glyoxalase"/>
    <property type="match status" value="1"/>
</dbReference>
<dbReference type="AlphaFoldDB" id="A0A7Y4P4H0"/>
<sequence length="133" mass="14790">MKIERLDHFVLTVADIQRTVDFYTQVMGMKAEMFGAGRIALHYGQQKINLHLKGHEIEPKALHAVCGSADLCFITSTPIEDVMSELQSRGVEVIDGVVPRTGALGAIQSIYFRDPDGNLIEVSQYIDRVTQVD</sequence>
<dbReference type="Proteomes" id="UP000541421">
    <property type="component" value="Unassembled WGS sequence"/>
</dbReference>
<organism evidence="2 3">
    <name type="scientific">Pelistega europaea</name>
    <dbReference type="NCBI Taxonomy" id="106147"/>
    <lineage>
        <taxon>Bacteria</taxon>
        <taxon>Pseudomonadati</taxon>
        <taxon>Pseudomonadota</taxon>
        <taxon>Betaproteobacteria</taxon>
        <taxon>Burkholderiales</taxon>
        <taxon>Alcaligenaceae</taxon>
        <taxon>Pelistega</taxon>
    </lineage>
</organism>
<dbReference type="CDD" id="cd07253">
    <property type="entry name" value="GLOD5"/>
    <property type="match status" value="1"/>
</dbReference>
<evidence type="ECO:0000313" key="2">
    <source>
        <dbReference type="EMBL" id="NOL50067.1"/>
    </source>
</evidence>